<dbReference type="InterPro" id="IPR036397">
    <property type="entry name" value="RNaseH_sf"/>
</dbReference>
<organism evidence="6 7">
    <name type="scientific">Henningerozyma blattae (strain ATCC 34711 / CBS 6284 / DSM 70876 / NBRC 10599 / NRRL Y-10934 / UCD 77-7)</name>
    <name type="common">Yeast</name>
    <name type="synonym">Tetrapisispora blattae</name>
    <dbReference type="NCBI Taxonomy" id="1071380"/>
    <lineage>
        <taxon>Eukaryota</taxon>
        <taxon>Fungi</taxon>
        <taxon>Dikarya</taxon>
        <taxon>Ascomycota</taxon>
        <taxon>Saccharomycotina</taxon>
        <taxon>Saccharomycetes</taxon>
        <taxon>Saccharomycetales</taxon>
        <taxon>Saccharomycetaceae</taxon>
        <taxon>Henningerozyma</taxon>
    </lineage>
</organism>
<dbReference type="GO" id="GO:0000175">
    <property type="term" value="F:3'-5'-RNA exonuclease activity"/>
    <property type="evidence" value="ECO:0007669"/>
    <property type="project" value="InterPro"/>
</dbReference>
<dbReference type="Proteomes" id="UP000002866">
    <property type="component" value="Chromosome 7"/>
</dbReference>
<dbReference type="InParanoid" id="I2H7C8"/>
<name>I2H7C8_HENB6</name>
<dbReference type="SMART" id="SM00479">
    <property type="entry name" value="EXOIII"/>
    <property type="match status" value="1"/>
</dbReference>
<dbReference type="InterPro" id="IPR012337">
    <property type="entry name" value="RNaseH-like_sf"/>
</dbReference>
<dbReference type="EMBL" id="HE806322">
    <property type="protein sequence ID" value="CCH62280.1"/>
    <property type="molecule type" value="Genomic_DNA"/>
</dbReference>
<dbReference type="eggNOG" id="KOG3242">
    <property type="taxonomic scope" value="Eukaryota"/>
</dbReference>
<evidence type="ECO:0000313" key="6">
    <source>
        <dbReference type="EMBL" id="CCH62280.1"/>
    </source>
</evidence>
<accession>I2H7C8</accession>
<protein>
    <recommendedName>
        <fullName evidence="5">Exonuclease domain-containing protein</fullName>
    </recommendedName>
</protein>
<dbReference type="HOGENOM" id="CLU_064761_3_1_1"/>
<reference evidence="6 7" key="1">
    <citation type="journal article" date="2011" name="Proc. Natl. Acad. Sci. U.S.A.">
        <title>Evolutionary erosion of yeast sex chromosomes by mating-type switching accidents.</title>
        <authorList>
            <person name="Gordon J.L."/>
            <person name="Armisen D."/>
            <person name="Proux-Wera E."/>
            <person name="Oheigeartaigh S.S."/>
            <person name="Byrne K.P."/>
            <person name="Wolfe K.H."/>
        </authorList>
    </citation>
    <scope>NUCLEOTIDE SEQUENCE [LARGE SCALE GENOMIC DNA]</scope>
    <source>
        <strain evidence="7">ATCC 34711 / CBS 6284 / DSM 70876 / NBRC 10599 / NRRL Y-10934 / UCD 77-7</strain>
    </source>
</reference>
<keyword evidence="3" id="KW-0378">Hydrolase</keyword>
<dbReference type="OrthoDB" id="270189at2759"/>
<evidence type="ECO:0000256" key="3">
    <source>
        <dbReference type="ARBA" id="ARBA00022801"/>
    </source>
</evidence>
<proteinExistence type="inferred from homology"/>
<dbReference type="GeneID" id="14497412"/>
<feature type="domain" description="Exonuclease" evidence="5">
    <location>
        <begin position="19"/>
        <end position="194"/>
    </location>
</feature>
<keyword evidence="4" id="KW-0269">Exonuclease</keyword>
<evidence type="ECO:0000313" key="7">
    <source>
        <dbReference type="Proteomes" id="UP000002866"/>
    </source>
</evidence>
<dbReference type="CDD" id="cd06135">
    <property type="entry name" value="Orn"/>
    <property type="match status" value="1"/>
</dbReference>
<dbReference type="Gene3D" id="3.30.420.10">
    <property type="entry name" value="Ribonuclease H-like superfamily/Ribonuclease H"/>
    <property type="match status" value="1"/>
</dbReference>
<dbReference type="GO" id="GO:0005739">
    <property type="term" value="C:mitochondrion"/>
    <property type="evidence" value="ECO:0007669"/>
    <property type="project" value="TreeGrafter"/>
</dbReference>
<keyword evidence="7" id="KW-1185">Reference proteome</keyword>
<comment type="similarity">
    <text evidence="1">Belongs to the oligoribonuclease family.</text>
</comment>
<dbReference type="PANTHER" id="PTHR11046">
    <property type="entry name" value="OLIGORIBONUCLEASE, MITOCHONDRIAL"/>
    <property type="match status" value="1"/>
</dbReference>
<evidence type="ECO:0000259" key="5">
    <source>
        <dbReference type="SMART" id="SM00479"/>
    </source>
</evidence>
<dbReference type="SUPFAM" id="SSF53098">
    <property type="entry name" value="Ribonuclease H-like"/>
    <property type="match status" value="1"/>
</dbReference>
<dbReference type="AlphaFoldDB" id="I2H7C8"/>
<dbReference type="STRING" id="1071380.I2H7C8"/>
<dbReference type="PANTHER" id="PTHR11046:SF0">
    <property type="entry name" value="OLIGORIBONUCLEASE, MITOCHONDRIAL"/>
    <property type="match status" value="1"/>
</dbReference>
<dbReference type="GO" id="GO:0003676">
    <property type="term" value="F:nucleic acid binding"/>
    <property type="evidence" value="ECO:0007669"/>
    <property type="project" value="InterPro"/>
</dbReference>
<evidence type="ECO:0000256" key="1">
    <source>
        <dbReference type="ARBA" id="ARBA00009921"/>
    </source>
</evidence>
<dbReference type="Pfam" id="PF00929">
    <property type="entry name" value="RNase_T"/>
    <property type="match status" value="1"/>
</dbReference>
<dbReference type="InterPro" id="IPR013520">
    <property type="entry name" value="Ribonucl_H"/>
</dbReference>
<keyword evidence="2" id="KW-0540">Nuclease</keyword>
<evidence type="ECO:0000256" key="4">
    <source>
        <dbReference type="ARBA" id="ARBA00022839"/>
    </source>
</evidence>
<dbReference type="KEGG" id="tbl:TBLA_0G03430"/>
<dbReference type="RefSeq" id="XP_004181799.1">
    <property type="nucleotide sequence ID" value="XM_004181751.1"/>
</dbReference>
<dbReference type="OMA" id="YMPLVNN"/>
<sequence length="236" mass="27288">MSQGISKSITGISKRIRQPLVWVDCEMTGLDHLKDRIMEICCVITDGCSLKPLAIHETTLKMSTKEIDGMGEWCLRQHGASGLTHRCLESTITLEQGQRELTEFIRRWIPQKKMGVLSGNSVHMDRLFLLREYPAFINHLHYRIVDVSSIFEVCRRSNPKLLSQMPEKVKAHTARSDILESILQLQWFEKAYLQVDPEFQKEQEQVNIRDELEKVYQEATLINPFTRSSIAKTEEA</sequence>
<dbReference type="InterPro" id="IPR022894">
    <property type="entry name" value="Oligoribonuclease"/>
</dbReference>
<dbReference type="FunCoup" id="I2H7C8">
    <property type="interactions" value="804"/>
</dbReference>
<dbReference type="NCBIfam" id="NF003765">
    <property type="entry name" value="PRK05359.1"/>
    <property type="match status" value="1"/>
</dbReference>
<gene>
    <name evidence="6" type="primary">TBLA0G03430</name>
    <name evidence="6" type="ORF">TBLA_0G03430</name>
</gene>
<evidence type="ECO:0000256" key="2">
    <source>
        <dbReference type="ARBA" id="ARBA00022722"/>
    </source>
</evidence>